<dbReference type="Gene3D" id="2.40.160.20">
    <property type="match status" value="1"/>
</dbReference>
<comment type="caution">
    <text evidence="2">The sequence shown here is derived from an EMBL/GenBank/DDBJ whole genome shotgun (WGS) entry which is preliminary data.</text>
</comment>
<evidence type="ECO:0000313" key="3">
    <source>
        <dbReference type="Proteomes" id="UP001593833"/>
    </source>
</evidence>
<name>A0ABV6YJ12_UNCEI</name>
<evidence type="ECO:0000313" key="2">
    <source>
        <dbReference type="EMBL" id="MFC1572318.1"/>
    </source>
</evidence>
<gene>
    <name evidence="2" type="ORF">ACFL6M_01845</name>
</gene>
<dbReference type="InterPro" id="IPR011600">
    <property type="entry name" value="Pept_C14_caspase"/>
</dbReference>
<dbReference type="Pfam" id="PF00656">
    <property type="entry name" value="Peptidase_C14"/>
    <property type="match status" value="1"/>
</dbReference>
<keyword evidence="3" id="KW-1185">Reference proteome</keyword>
<dbReference type="EMBL" id="JBHPKH010000011">
    <property type="protein sequence ID" value="MFC1572318.1"/>
    <property type="molecule type" value="Genomic_DNA"/>
</dbReference>
<sequence length="560" mass="60366">MSSRIRILIIITLILFPSVVTAAGPARRFVLAAGANSGGPERVPLRYAVSDAELFVNVLMEMGGVELSDHLLLAEPNLKELAAALRKMRDQVSSSSDDVGRTEILFYYSGHADEAGLLLGEERLSYQELRRMMDTVPADVRITVLDACASGAITRIKGGQRRQAFLVDDSSDMTGYAFLTSSSADEVAQESDQIGSSFFTHYLLSGMRGAADVSSDGKVSLTEAYEFAFHETLASTTETRGGAQHPAYEFNLTGTGDVVMTDLRETSAGLLLTEELSGRFFVRNADRQLVAELFKPKGRAVELGLEPGKYTVYLAQEEELLLGSSMLRTGDRVVLRPADFQSVEREPATVRGTRPGAGPVAHQGLGNAGGLSVARRHRFELLMGYGDSGETQSLQFPCSSQLTTKVEDVLGAFSYAYWVREELAVHVTFSGLVVQARESVGSLGTCNTAVVVSSALFGIRYYPFATPYSHLRPYVAAAVGPYIGVESTSEMVGFTNESKTRTLGSFGGRLGGGLDIQLSRLFMVGFGAGYNFMDDFRESLGGKKNFGAADFSIGFSILIG</sequence>
<proteinExistence type="predicted"/>
<dbReference type="Proteomes" id="UP001593833">
    <property type="component" value="Unassembled WGS sequence"/>
</dbReference>
<evidence type="ECO:0000259" key="1">
    <source>
        <dbReference type="Pfam" id="PF00656"/>
    </source>
</evidence>
<accession>A0ABV6YJ12</accession>
<protein>
    <submittedName>
        <fullName evidence="2">Caspase domain-containing protein</fullName>
    </submittedName>
</protein>
<feature type="domain" description="Peptidase C14 caspase" evidence="1">
    <location>
        <begin position="43"/>
        <end position="253"/>
    </location>
</feature>
<dbReference type="Gene3D" id="3.40.50.1460">
    <property type="match status" value="1"/>
</dbReference>
<organism evidence="2 3">
    <name type="scientific">Eiseniibacteriota bacterium</name>
    <dbReference type="NCBI Taxonomy" id="2212470"/>
    <lineage>
        <taxon>Bacteria</taxon>
        <taxon>Candidatus Eiseniibacteriota</taxon>
    </lineage>
</organism>
<reference evidence="2 3" key="1">
    <citation type="submission" date="2024-09" db="EMBL/GenBank/DDBJ databases">
        <authorList>
            <person name="D'Angelo T."/>
        </authorList>
    </citation>
    <scope>NUCLEOTIDE SEQUENCE [LARGE SCALE GENOMIC DNA]</scope>
    <source>
        <strain evidence="2">SAG AM-320-E07</strain>
    </source>
</reference>